<dbReference type="GO" id="GO:0016616">
    <property type="term" value="F:oxidoreductase activity, acting on the CH-OH group of donors, NAD or NADP as acceptor"/>
    <property type="evidence" value="ECO:0007669"/>
    <property type="project" value="TreeGrafter"/>
</dbReference>
<evidence type="ECO:0008006" key="6">
    <source>
        <dbReference type="Google" id="ProtNLM"/>
    </source>
</evidence>
<keyword evidence="2" id="KW-0560">Oxidoreductase</keyword>
<evidence type="ECO:0000256" key="2">
    <source>
        <dbReference type="ARBA" id="ARBA00023002"/>
    </source>
</evidence>
<reference evidence="4" key="1">
    <citation type="submission" date="2020-08" db="EMBL/GenBank/DDBJ databases">
        <title>Genome sequencing and assembly of the red palm weevil Rhynchophorus ferrugineus.</title>
        <authorList>
            <person name="Dias G.B."/>
            <person name="Bergman C.M."/>
            <person name="Manee M."/>
        </authorList>
    </citation>
    <scope>NUCLEOTIDE SEQUENCE</scope>
    <source>
        <strain evidence="4">AA-2017</strain>
        <tissue evidence="4">Whole larva</tissue>
    </source>
</reference>
<evidence type="ECO:0000313" key="4">
    <source>
        <dbReference type="EMBL" id="KAF7279038.1"/>
    </source>
</evidence>
<dbReference type="Pfam" id="PF00106">
    <property type="entry name" value="adh_short"/>
    <property type="match status" value="1"/>
</dbReference>
<sequence>MAKEIKLSGNLKINNMESDKQKLKYRNFNIEGKVALVTGGASGLGHSFVKNLLEQGIRGITIVDINSSLGETVCAELKKKHGNEKVIFFKADVVDKEQFEGAFKETLATFGAIDILINNAGILNEQQWLKEISINITGTINGILLGLEHYIQKYKSGPEGVIVNVCSVSAVGGPIPFPVPIYTCSKFAVHGLTITFGCIEHYQRTGVRIVAICPGITDTPIIDFNNFGGIFLGKPYSDLTEFYIKTHTIQKPESCASALIQIIKKAPTGTLWISEGDQKPYQYEIPDRFSIPKVYLE</sequence>
<dbReference type="PRINTS" id="PR00081">
    <property type="entry name" value="GDHRDH"/>
</dbReference>
<gene>
    <name evidence="4" type="ORF">GWI33_007678</name>
</gene>
<dbReference type="PROSITE" id="PS00061">
    <property type="entry name" value="ADH_SHORT"/>
    <property type="match status" value="1"/>
</dbReference>
<dbReference type="PANTHER" id="PTHR44229">
    <property type="entry name" value="15-HYDROXYPROSTAGLANDIN DEHYDROGENASE [NAD(+)]"/>
    <property type="match status" value="1"/>
</dbReference>
<dbReference type="InterPro" id="IPR020904">
    <property type="entry name" value="Sc_DH/Rdtase_CS"/>
</dbReference>
<dbReference type="AlphaFoldDB" id="A0A834IJH3"/>
<dbReference type="GO" id="GO:0005737">
    <property type="term" value="C:cytoplasm"/>
    <property type="evidence" value="ECO:0007669"/>
    <property type="project" value="TreeGrafter"/>
</dbReference>
<comment type="similarity">
    <text evidence="1 3">Belongs to the short-chain dehydrogenases/reductases (SDR) family.</text>
</comment>
<dbReference type="PRINTS" id="PR00080">
    <property type="entry name" value="SDRFAMILY"/>
</dbReference>
<name>A0A834IJH3_RHYFE</name>
<dbReference type="Gene3D" id="3.40.50.720">
    <property type="entry name" value="NAD(P)-binding Rossmann-like Domain"/>
    <property type="match status" value="1"/>
</dbReference>
<accession>A0A834IJH3</accession>
<dbReference type="EMBL" id="JAACXV010000377">
    <property type="protein sequence ID" value="KAF7279038.1"/>
    <property type="molecule type" value="Genomic_DNA"/>
</dbReference>
<dbReference type="PANTHER" id="PTHR44229:SF8">
    <property type="entry name" value="ALCOHOL DEHYDROGENASE-RELATED"/>
    <property type="match status" value="1"/>
</dbReference>
<dbReference type="InterPro" id="IPR036291">
    <property type="entry name" value="NAD(P)-bd_dom_sf"/>
</dbReference>
<proteinExistence type="inferred from homology"/>
<evidence type="ECO:0000313" key="5">
    <source>
        <dbReference type="Proteomes" id="UP000625711"/>
    </source>
</evidence>
<evidence type="ECO:0000256" key="3">
    <source>
        <dbReference type="RuleBase" id="RU000363"/>
    </source>
</evidence>
<dbReference type="SUPFAM" id="SSF51735">
    <property type="entry name" value="NAD(P)-binding Rossmann-fold domains"/>
    <property type="match status" value="1"/>
</dbReference>
<dbReference type="OrthoDB" id="417891at2759"/>
<dbReference type="Proteomes" id="UP000625711">
    <property type="component" value="Unassembled WGS sequence"/>
</dbReference>
<dbReference type="InterPro" id="IPR002347">
    <property type="entry name" value="SDR_fam"/>
</dbReference>
<evidence type="ECO:0000256" key="1">
    <source>
        <dbReference type="ARBA" id="ARBA00006484"/>
    </source>
</evidence>
<keyword evidence="5" id="KW-1185">Reference proteome</keyword>
<organism evidence="4 5">
    <name type="scientific">Rhynchophorus ferrugineus</name>
    <name type="common">Red palm weevil</name>
    <name type="synonym">Curculio ferrugineus</name>
    <dbReference type="NCBI Taxonomy" id="354439"/>
    <lineage>
        <taxon>Eukaryota</taxon>
        <taxon>Metazoa</taxon>
        <taxon>Ecdysozoa</taxon>
        <taxon>Arthropoda</taxon>
        <taxon>Hexapoda</taxon>
        <taxon>Insecta</taxon>
        <taxon>Pterygota</taxon>
        <taxon>Neoptera</taxon>
        <taxon>Endopterygota</taxon>
        <taxon>Coleoptera</taxon>
        <taxon>Polyphaga</taxon>
        <taxon>Cucujiformia</taxon>
        <taxon>Curculionidae</taxon>
        <taxon>Dryophthorinae</taxon>
        <taxon>Rhynchophorus</taxon>
    </lineage>
</organism>
<comment type="caution">
    <text evidence="4">The sequence shown here is derived from an EMBL/GenBank/DDBJ whole genome shotgun (WGS) entry which is preliminary data.</text>
</comment>
<protein>
    <recommendedName>
        <fullName evidence="6">15-hydroxyprostaglandin dehydrogenase</fullName>
    </recommendedName>
</protein>